<dbReference type="EMBL" id="MJEQ01000228">
    <property type="protein sequence ID" value="OIT38193.1"/>
    <property type="molecule type" value="Genomic_DNA"/>
</dbReference>
<name>A0A314L9L8_NICAT</name>
<evidence type="ECO:0000256" key="2">
    <source>
        <dbReference type="ARBA" id="ARBA00022771"/>
    </source>
</evidence>
<dbReference type="GO" id="GO:0050793">
    <property type="term" value="P:regulation of developmental process"/>
    <property type="evidence" value="ECO:0007669"/>
    <property type="project" value="TreeGrafter"/>
</dbReference>
<dbReference type="STRING" id="49451.A0A314L9L8"/>
<dbReference type="GO" id="GO:0000976">
    <property type="term" value="F:transcription cis-regulatory region binding"/>
    <property type="evidence" value="ECO:0007669"/>
    <property type="project" value="TreeGrafter"/>
</dbReference>
<feature type="compositionally biased region" description="Basic and acidic residues" evidence="4">
    <location>
        <begin position="244"/>
        <end position="253"/>
    </location>
</feature>
<feature type="region of interest" description="Disordered" evidence="4">
    <location>
        <begin position="304"/>
        <end position="334"/>
    </location>
</feature>
<dbReference type="PANTHER" id="PTHR31948:SF171">
    <property type="entry name" value="HOMEOBOX DOMAIN-CONTAINING PROTEIN"/>
    <property type="match status" value="1"/>
</dbReference>
<evidence type="ECO:0000259" key="5">
    <source>
        <dbReference type="PROSITE" id="PS51523"/>
    </source>
</evidence>
<dbReference type="PANTHER" id="PTHR31948">
    <property type="entry name" value="ZINC-FINGER HOMEODOMAIN PROTEIN 2"/>
    <property type="match status" value="1"/>
</dbReference>
<sequence length="334" mass="36205">MANNNMLRANQAARANNNRPMISPAVYGECIRNRLTGAMTYDTDGCLAFAPGGPPGSTQALRCQTCGCSRNFHRRLDTNNLPPPAASHQIYDDTRLVYSPPVFTAPSSTIIPPPSPPPQRTQPDAPAADVNVESSNANANSLAESFRVTAVESISTGSVNLQCVHSPVSATRGSVKGKEVMDAEIAKTFAALPPLPPRQQRSKSPAVSGKKKSTITSSDVVSEIMKDKVWLLTEELEWLNMKNKEEEDKKNNEQLEETNSNVSGRNPIFDHTIERSMNNRAEVLKTMNHQFLVIATTLTARRELGDQSPCSAGTSNTESENDKSSSDSDSDSDS</sequence>
<dbReference type="Proteomes" id="UP000187609">
    <property type="component" value="Unassembled WGS sequence"/>
</dbReference>
<organism evidence="6 7">
    <name type="scientific">Nicotiana attenuata</name>
    <name type="common">Coyote tobacco</name>
    <dbReference type="NCBI Taxonomy" id="49451"/>
    <lineage>
        <taxon>Eukaryota</taxon>
        <taxon>Viridiplantae</taxon>
        <taxon>Streptophyta</taxon>
        <taxon>Embryophyta</taxon>
        <taxon>Tracheophyta</taxon>
        <taxon>Spermatophyta</taxon>
        <taxon>Magnoliopsida</taxon>
        <taxon>eudicotyledons</taxon>
        <taxon>Gunneridae</taxon>
        <taxon>Pentapetalae</taxon>
        <taxon>asterids</taxon>
        <taxon>lamiids</taxon>
        <taxon>Solanales</taxon>
        <taxon>Solanaceae</taxon>
        <taxon>Nicotianoideae</taxon>
        <taxon>Nicotianeae</taxon>
        <taxon>Nicotiana</taxon>
    </lineage>
</organism>
<dbReference type="GO" id="GO:0003700">
    <property type="term" value="F:DNA-binding transcription factor activity"/>
    <property type="evidence" value="ECO:0007669"/>
    <property type="project" value="TreeGrafter"/>
</dbReference>
<feature type="region of interest" description="Disordered" evidence="4">
    <location>
        <begin position="107"/>
        <end position="131"/>
    </location>
</feature>
<proteinExistence type="predicted"/>
<evidence type="ECO:0000256" key="4">
    <source>
        <dbReference type="SAM" id="MobiDB-lite"/>
    </source>
</evidence>
<dbReference type="PROSITE" id="PS51523">
    <property type="entry name" value="ZF_HD_DIMER"/>
    <property type="match status" value="1"/>
</dbReference>
<protein>
    <recommendedName>
        <fullName evidence="5">ZF-HD dimerization-type domain-containing protein</fullName>
    </recommendedName>
</protein>
<dbReference type="AlphaFoldDB" id="A0A314L9L8"/>
<comment type="caution">
    <text evidence="6">The sequence shown here is derived from an EMBL/GenBank/DDBJ whole genome shotgun (WGS) entry which is preliminary data.</text>
</comment>
<keyword evidence="2" id="KW-0863">Zinc-finger</keyword>
<dbReference type="GO" id="GO:0008270">
    <property type="term" value="F:zinc ion binding"/>
    <property type="evidence" value="ECO:0007669"/>
    <property type="project" value="UniProtKB-KW"/>
</dbReference>
<reference evidence="6" key="1">
    <citation type="submission" date="2016-11" db="EMBL/GenBank/DDBJ databases">
        <title>The genome of Nicotiana attenuata.</title>
        <authorList>
            <person name="Xu S."/>
            <person name="Brockmoeller T."/>
            <person name="Gaquerel E."/>
            <person name="Navarro A."/>
            <person name="Kuhl H."/>
            <person name="Gase K."/>
            <person name="Ling Z."/>
            <person name="Zhou W."/>
            <person name="Kreitzer C."/>
            <person name="Stanke M."/>
            <person name="Tang H."/>
            <person name="Lyons E."/>
            <person name="Pandey P."/>
            <person name="Pandey S.P."/>
            <person name="Timmermann B."/>
            <person name="Baldwin I.T."/>
        </authorList>
    </citation>
    <scope>NUCLEOTIDE SEQUENCE [LARGE SCALE GENOMIC DNA]</scope>
    <source>
        <strain evidence="6">UT</strain>
    </source>
</reference>
<keyword evidence="3" id="KW-0862">Zinc</keyword>
<feature type="region of interest" description="Disordered" evidence="4">
    <location>
        <begin position="190"/>
        <end position="216"/>
    </location>
</feature>
<dbReference type="GO" id="GO:0005634">
    <property type="term" value="C:nucleus"/>
    <property type="evidence" value="ECO:0007669"/>
    <property type="project" value="TreeGrafter"/>
</dbReference>
<evidence type="ECO:0000256" key="1">
    <source>
        <dbReference type="ARBA" id="ARBA00022723"/>
    </source>
</evidence>
<dbReference type="Gramene" id="OIT38193">
    <property type="protein sequence ID" value="OIT38193"/>
    <property type="gene ID" value="A4A49_16411"/>
</dbReference>
<dbReference type="InterPro" id="IPR006456">
    <property type="entry name" value="ZF_HD_homeobox_Cys/His_dimer"/>
</dbReference>
<evidence type="ECO:0000256" key="3">
    <source>
        <dbReference type="ARBA" id="ARBA00022833"/>
    </source>
</evidence>
<gene>
    <name evidence="6" type="ORF">A4A49_16411</name>
</gene>
<feature type="region of interest" description="Disordered" evidence="4">
    <location>
        <begin position="244"/>
        <end position="268"/>
    </location>
</feature>
<feature type="compositionally biased region" description="Low complexity" evidence="4">
    <location>
        <begin position="121"/>
        <end position="131"/>
    </location>
</feature>
<dbReference type="Pfam" id="PF04770">
    <property type="entry name" value="ZF-HD_dimer"/>
    <property type="match status" value="1"/>
</dbReference>
<keyword evidence="7" id="KW-1185">Reference proteome</keyword>
<feature type="domain" description="ZF-HD dimerization-type" evidence="5">
    <location>
        <begin position="27"/>
        <end position="76"/>
    </location>
</feature>
<evidence type="ECO:0000313" key="7">
    <source>
        <dbReference type="Proteomes" id="UP000187609"/>
    </source>
</evidence>
<keyword evidence="1" id="KW-0479">Metal-binding</keyword>
<accession>A0A314L9L8</accession>
<evidence type="ECO:0000313" key="6">
    <source>
        <dbReference type="EMBL" id="OIT38193.1"/>
    </source>
</evidence>
<feature type="compositionally biased region" description="Pro residues" evidence="4">
    <location>
        <begin position="111"/>
        <end position="120"/>
    </location>
</feature>